<accession>A0A2P2R0L7</accession>
<protein>
    <submittedName>
        <fullName evidence="1">Uncharacterized protein</fullName>
    </submittedName>
</protein>
<sequence length="18" mass="2096">MALHFGSKKEINNLSLFF</sequence>
<name>A0A2P2R0L7_RHIMU</name>
<organism evidence="1">
    <name type="scientific">Rhizophora mucronata</name>
    <name type="common">Asiatic mangrove</name>
    <dbReference type="NCBI Taxonomy" id="61149"/>
    <lineage>
        <taxon>Eukaryota</taxon>
        <taxon>Viridiplantae</taxon>
        <taxon>Streptophyta</taxon>
        <taxon>Embryophyta</taxon>
        <taxon>Tracheophyta</taxon>
        <taxon>Spermatophyta</taxon>
        <taxon>Magnoliopsida</taxon>
        <taxon>eudicotyledons</taxon>
        <taxon>Gunneridae</taxon>
        <taxon>Pentapetalae</taxon>
        <taxon>rosids</taxon>
        <taxon>fabids</taxon>
        <taxon>Malpighiales</taxon>
        <taxon>Rhizophoraceae</taxon>
        <taxon>Rhizophora</taxon>
    </lineage>
</organism>
<dbReference type="EMBL" id="GGEC01092281">
    <property type="protein sequence ID" value="MBX72765.1"/>
    <property type="molecule type" value="Transcribed_RNA"/>
</dbReference>
<reference evidence="1" key="1">
    <citation type="submission" date="2018-02" db="EMBL/GenBank/DDBJ databases">
        <title>Rhizophora mucronata_Transcriptome.</title>
        <authorList>
            <person name="Meera S.P."/>
            <person name="Sreeshan A."/>
            <person name="Augustine A."/>
        </authorList>
    </citation>
    <scope>NUCLEOTIDE SEQUENCE</scope>
    <source>
        <tissue evidence="1">Leaf</tissue>
    </source>
</reference>
<evidence type="ECO:0000313" key="1">
    <source>
        <dbReference type="EMBL" id="MBX72765.1"/>
    </source>
</evidence>
<dbReference type="AlphaFoldDB" id="A0A2P2R0L7"/>
<proteinExistence type="predicted"/>